<feature type="coiled-coil region" evidence="1">
    <location>
        <begin position="16"/>
        <end position="43"/>
    </location>
</feature>
<dbReference type="Proteomes" id="UP000265540">
    <property type="component" value="Unassembled WGS sequence"/>
</dbReference>
<name>A0A3A4ZEX7_UNCKA</name>
<comment type="caution">
    <text evidence="2">The sequence shown here is derived from an EMBL/GenBank/DDBJ whole genome shotgun (WGS) entry which is preliminary data.</text>
</comment>
<keyword evidence="1" id="KW-0175">Coiled coil</keyword>
<dbReference type="EMBL" id="QZJF01000007">
    <property type="protein sequence ID" value="RJR27734.1"/>
    <property type="molecule type" value="Genomic_DNA"/>
</dbReference>
<evidence type="ECO:0000313" key="2">
    <source>
        <dbReference type="EMBL" id="RJR27734.1"/>
    </source>
</evidence>
<sequence length="63" mass="7125">MNEQIWSAPDELLKNVHSELRTLKELTEAKRNLIENLRKLHHGLKGVIAVVEANLNGELNRGA</sequence>
<accession>A0A3A4ZEX7</accession>
<evidence type="ECO:0000313" key="3">
    <source>
        <dbReference type="Proteomes" id="UP000265540"/>
    </source>
</evidence>
<proteinExistence type="predicted"/>
<evidence type="ECO:0000256" key="1">
    <source>
        <dbReference type="SAM" id="Coils"/>
    </source>
</evidence>
<gene>
    <name evidence="2" type="ORF">C4561_01380</name>
</gene>
<reference evidence="2 3" key="1">
    <citation type="journal article" date="2017" name="ISME J.">
        <title>Energy and carbon metabolisms in a deep terrestrial subsurface fluid microbial community.</title>
        <authorList>
            <person name="Momper L."/>
            <person name="Jungbluth S.P."/>
            <person name="Lee M.D."/>
            <person name="Amend J.P."/>
        </authorList>
    </citation>
    <scope>NUCLEOTIDE SEQUENCE [LARGE SCALE GENOMIC DNA]</scope>
    <source>
        <strain evidence="2">SURF_46</strain>
    </source>
</reference>
<dbReference type="AlphaFoldDB" id="A0A3A4ZEX7"/>
<organism evidence="2 3">
    <name type="scientific">candidate division WWE3 bacterium</name>
    <dbReference type="NCBI Taxonomy" id="2053526"/>
    <lineage>
        <taxon>Bacteria</taxon>
        <taxon>Katanobacteria</taxon>
    </lineage>
</organism>
<protein>
    <submittedName>
        <fullName evidence="2">Uncharacterized protein</fullName>
    </submittedName>
</protein>